<keyword evidence="3" id="KW-1185">Reference proteome</keyword>
<feature type="compositionally biased region" description="Acidic residues" evidence="1">
    <location>
        <begin position="170"/>
        <end position="191"/>
    </location>
</feature>
<protein>
    <submittedName>
        <fullName evidence="2">Uncharacterized protein</fullName>
    </submittedName>
</protein>
<reference evidence="2" key="1">
    <citation type="journal article" date="2020" name="Fungal Divers.">
        <title>Resolving the Mortierellaceae phylogeny through synthesis of multi-gene phylogenetics and phylogenomics.</title>
        <authorList>
            <person name="Vandepol N."/>
            <person name="Liber J."/>
            <person name="Desiro A."/>
            <person name="Na H."/>
            <person name="Kennedy M."/>
            <person name="Barry K."/>
            <person name="Grigoriev I.V."/>
            <person name="Miller A.N."/>
            <person name="O'Donnell K."/>
            <person name="Stajich J.E."/>
            <person name="Bonito G."/>
        </authorList>
    </citation>
    <scope>NUCLEOTIDE SEQUENCE</scope>
    <source>
        <strain evidence="2">NRRL 2769</strain>
    </source>
</reference>
<feature type="compositionally biased region" description="Basic residues" evidence="1">
    <location>
        <begin position="197"/>
        <end position="218"/>
    </location>
</feature>
<organism evidence="2 3">
    <name type="scientific">Entomortierella chlamydospora</name>
    <dbReference type="NCBI Taxonomy" id="101097"/>
    <lineage>
        <taxon>Eukaryota</taxon>
        <taxon>Fungi</taxon>
        <taxon>Fungi incertae sedis</taxon>
        <taxon>Mucoromycota</taxon>
        <taxon>Mortierellomycotina</taxon>
        <taxon>Mortierellomycetes</taxon>
        <taxon>Mortierellales</taxon>
        <taxon>Mortierellaceae</taxon>
        <taxon>Entomortierella</taxon>
    </lineage>
</organism>
<accession>A0A9P6MMB8</accession>
<proteinExistence type="predicted"/>
<comment type="caution">
    <text evidence="2">The sequence shown here is derived from an EMBL/GenBank/DDBJ whole genome shotgun (WGS) entry which is preliminary data.</text>
</comment>
<gene>
    <name evidence="2" type="ORF">BGZ80_004593</name>
</gene>
<dbReference type="Proteomes" id="UP000703661">
    <property type="component" value="Unassembled WGS sequence"/>
</dbReference>
<evidence type="ECO:0000313" key="2">
    <source>
        <dbReference type="EMBL" id="KAG0007503.1"/>
    </source>
</evidence>
<evidence type="ECO:0000313" key="3">
    <source>
        <dbReference type="Proteomes" id="UP000703661"/>
    </source>
</evidence>
<dbReference type="EMBL" id="JAAAID010002325">
    <property type="protein sequence ID" value="KAG0007503.1"/>
    <property type="molecule type" value="Genomic_DNA"/>
</dbReference>
<feature type="region of interest" description="Disordered" evidence="1">
    <location>
        <begin position="1"/>
        <end position="71"/>
    </location>
</feature>
<name>A0A9P6MMB8_9FUNG</name>
<evidence type="ECO:0000256" key="1">
    <source>
        <dbReference type="SAM" id="MobiDB-lite"/>
    </source>
</evidence>
<sequence length="218" mass="24742">MIDRDVFHGRSIMRPTTATPATRGAPNRDDVEDEDEDEDGDDGEENDGNSDGDNEGEEASDEDEDGNWDIPDPVFKFQLFYDFKEQLLEQMASATSPHSDSLAANAPSIHQRFQDVSAQIRDSASHSENLFKSAMEKMDQGFGVMTSKMKTVDKRIKALKENTAPSQPGVEEDEDDEETEEGEEDEEEEKEDLSPKHSCKVKRHHRRRNPPKTHKRDF</sequence>
<feature type="region of interest" description="Disordered" evidence="1">
    <location>
        <begin position="155"/>
        <end position="218"/>
    </location>
</feature>
<feature type="compositionally biased region" description="Acidic residues" evidence="1">
    <location>
        <begin position="30"/>
        <end position="67"/>
    </location>
</feature>
<dbReference type="AlphaFoldDB" id="A0A9P6MMB8"/>
<feature type="compositionally biased region" description="Low complexity" evidence="1">
    <location>
        <begin position="14"/>
        <end position="25"/>
    </location>
</feature>